<evidence type="ECO:0000259" key="1">
    <source>
        <dbReference type="Pfam" id="PF22893"/>
    </source>
</evidence>
<feature type="domain" description="Ubiquitin-like" evidence="1">
    <location>
        <begin position="240"/>
        <end position="321"/>
    </location>
</feature>
<name>A0ABR1VT34_9PEZI</name>
<proteinExistence type="predicted"/>
<comment type="caution">
    <text evidence="2">The sequence shown here is derived from an EMBL/GenBank/DDBJ whole genome shotgun (WGS) entry which is preliminary data.</text>
</comment>
<dbReference type="Pfam" id="PF22893">
    <property type="entry name" value="ULD_2"/>
    <property type="match status" value="1"/>
</dbReference>
<keyword evidence="3" id="KW-1185">Reference proteome</keyword>
<dbReference type="PANTHER" id="PTHR38886:SF1">
    <property type="entry name" value="NACHT-NTPASE AND P-LOOP NTPASES N-TERMINAL DOMAIN-CONTAINING PROTEIN"/>
    <property type="match status" value="1"/>
</dbReference>
<accession>A0ABR1VT34</accession>
<evidence type="ECO:0000313" key="2">
    <source>
        <dbReference type="EMBL" id="KAK8074430.1"/>
    </source>
</evidence>
<sequence>MSASFSFGSFGDIITTAQLVWRLAQALSDSRGSAPEFRELVKDLYLFYGALNELTKFWQSRAQTAELQRLAAELQHVSDDCHRTIESFLEKGLQRYGKSFLKPKTSPNSLSDRLKRIRWATLEKEEVTKMRDRLRRSKDTVDLIHSVAQSYAEDQNSVLVTTRLADLEDAERLVSARMEESFVTIVGALRRQEATISRMDDTIAAIRFESQSAFERLSHIEHNTALLPGINAGISMYSQNHAFIEDALGYKFPVPLLINPSWETVHSMIKDMFKNRPGMEMVLQRDYVLQDPNTRGDMQLSVEFHSSVRPGQKLIMAMVFRGSADSSLKGARSGDNICPKCRLSSMHLDPTGLDKFCKNRDCGFSYREIVDMSDASHDELKSWLERRDAKPNEYGDVQTYAASDFNTFEDFHHTLYRRESIESPEIFKRVRFLSRWEDRGDSRGGLKPFNFEGIHFWAFSDNGWIPEIKFQLRAMTWRHLTHSESIKVAVSKNSDPEHKKHVAFGLFFAGYNATVSIPVIKIISEEPLLREYALAALRKLEVVKSSRIGVLAFHPLTLWPDGDWEQTRQDCK</sequence>
<dbReference type="PANTHER" id="PTHR38886">
    <property type="entry name" value="SESA DOMAIN-CONTAINING PROTEIN"/>
    <property type="match status" value="1"/>
</dbReference>
<organism evidence="2 3">
    <name type="scientific">Apiospora hydei</name>
    <dbReference type="NCBI Taxonomy" id="1337664"/>
    <lineage>
        <taxon>Eukaryota</taxon>
        <taxon>Fungi</taxon>
        <taxon>Dikarya</taxon>
        <taxon>Ascomycota</taxon>
        <taxon>Pezizomycotina</taxon>
        <taxon>Sordariomycetes</taxon>
        <taxon>Xylariomycetidae</taxon>
        <taxon>Amphisphaeriales</taxon>
        <taxon>Apiosporaceae</taxon>
        <taxon>Apiospora</taxon>
    </lineage>
</organism>
<evidence type="ECO:0000313" key="3">
    <source>
        <dbReference type="Proteomes" id="UP001433268"/>
    </source>
</evidence>
<dbReference type="Proteomes" id="UP001433268">
    <property type="component" value="Unassembled WGS sequence"/>
</dbReference>
<dbReference type="GeneID" id="92046468"/>
<gene>
    <name evidence="2" type="ORF">PG997_009093</name>
</gene>
<reference evidence="2 3" key="1">
    <citation type="submission" date="2023-01" db="EMBL/GenBank/DDBJ databases">
        <title>Analysis of 21 Apiospora genomes using comparative genomics revels a genus with tremendous synthesis potential of carbohydrate active enzymes and secondary metabolites.</title>
        <authorList>
            <person name="Sorensen T."/>
        </authorList>
    </citation>
    <scope>NUCLEOTIDE SEQUENCE [LARGE SCALE GENOMIC DNA]</scope>
    <source>
        <strain evidence="2 3">CBS 114990</strain>
    </source>
</reference>
<dbReference type="EMBL" id="JAQQWN010000007">
    <property type="protein sequence ID" value="KAK8074430.1"/>
    <property type="molecule type" value="Genomic_DNA"/>
</dbReference>
<dbReference type="RefSeq" id="XP_066665370.1">
    <property type="nucleotide sequence ID" value="XM_066813408.1"/>
</dbReference>
<dbReference type="InterPro" id="IPR054464">
    <property type="entry name" value="ULD_fung"/>
</dbReference>
<protein>
    <recommendedName>
        <fullName evidence="1">Ubiquitin-like domain-containing protein</fullName>
    </recommendedName>
</protein>